<dbReference type="EMBL" id="JACBGI020000017">
    <property type="protein sequence ID" value="MBF6058394.1"/>
    <property type="molecule type" value="Genomic_DNA"/>
</dbReference>
<dbReference type="PANTHER" id="PTHR36112:SF1">
    <property type="entry name" value="RIBOSOMAL RNA SMALL SUBUNIT METHYLTRANSFERASE J"/>
    <property type="match status" value="1"/>
</dbReference>
<reference evidence="2 3" key="1">
    <citation type="submission" date="2020-11" db="EMBL/GenBank/DDBJ databases">
        <title>Sulfur oxidizing isolate from Hospital Hole Sinkhole.</title>
        <authorList>
            <person name="Scott K.M."/>
        </authorList>
    </citation>
    <scope>NUCLEOTIDE SEQUENCE [LARGE SCALE GENOMIC DNA]</scope>
    <source>
        <strain evidence="2 3">HH1</strain>
    </source>
</reference>
<evidence type="ECO:0000256" key="1">
    <source>
        <dbReference type="HAMAP-Rule" id="MF_01523"/>
    </source>
</evidence>
<feature type="binding site" evidence="1">
    <location>
        <position position="174"/>
    </location>
    <ligand>
        <name>S-adenosyl-L-methionine</name>
        <dbReference type="ChEBI" id="CHEBI:59789"/>
    </ligand>
</feature>
<proteinExistence type="inferred from homology"/>
<keyword evidence="1 2" id="KW-0489">Methyltransferase</keyword>
<dbReference type="HAMAP" id="MF_01523">
    <property type="entry name" value="16SrRNA_methyltr_J"/>
    <property type="match status" value="1"/>
</dbReference>
<dbReference type="CDD" id="cd02440">
    <property type="entry name" value="AdoMet_MTases"/>
    <property type="match status" value="1"/>
</dbReference>
<dbReference type="GO" id="GO:0032259">
    <property type="term" value="P:methylation"/>
    <property type="evidence" value="ECO:0007669"/>
    <property type="project" value="UniProtKB-KW"/>
</dbReference>
<protein>
    <recommendedName>
        <fullName evidence="1">Ribosomal RNA small subunit methyltransferase J</fullName>
        <ecNumber evidence="1">2.1.1.242</ecNumber>
    </recommendedName>
    <alternativeName>
        <fullName evidence="1">16S rRNA m2G1516 methyltransferase</fullName>
    </alternativeName>
    <alternativeName>
        <fullName evidence="1">rRNA (guanine-N(2)-)-methyltransferase</fullName>
    </alternativeName>
</protein>
<dbReference type="GO" id="GO:0008168">
    <property type="term" value="F:methyltransferase activity"/>
    <property type="evidence" value="ECO:0007669"/>
    <property type="project" value="UniProtKB-KW"/>
</dbReference>
<comment type="subcellular location">
    <subcellularLocation>
        <location evidence="1">Cytoplasm</location>
    </subcellularLocation>
</comment>
<evidence type="ECO:0000313" key="2">
    <source>
        <dbReference type="EMBL" id="MBF6058394.1"/>
    </source>
</evidence>
<dbReference type="SUPFAM" id="SSF53335">
    <property type="entry name" value="S-adenosyl-L-methionine-dependent methyltransferases"/>
    <property type="match status" value="1"/>
</dbReference>
<dbReference type="EC" id="2.1.1.242" evidence="1"/>
<feature type="binding site" evidence="1">
    <location>
        <begin position="119"/>
        <end position="120"/>
    </location>
    <ligand>
        <name>S-adenosyl-L-methionine</name>
        <dbReference type="ChEBI" id="CHEBI:59789"/>
    </ligand>
</feature>
<gene>
    <name evidence="1" type="primary">rsmJ</name>
    <name evidence="2" type="ORF">H8792_008580</name>
</gene>
<keyword evidence="3" id="KW-1185">Reference proteome</keyword>
<dbReference type="Gene3D" id="3.40.50.150">
    <property type="entry name" value="Vaccinia Virus protein VP39"/>
    <property type="match status" value="1"/>
</dbReference>
<dbReference type="Pfam" id="PF04445">
    <property type="entry name" value="SAM_MT"/>
    <property type="match status" value="1"/>
</dbReference>
<keyword evidence="1" id="KW-0963">Cytoplasm</keyword>
<comment type="function">
    <text evidence="1">Specifically methylates the guanosine in position 1516 of 16S rRNA.</text>
</comment>
<dbReference type="InterPro" id="IPR007536">
    <property type="entry name" value="16SrRNA_methylTrfase_J"/>
</dbReference>
<keyword evidence="1" id="KW-0698">rRNA processing</keyword>
<organism evidence="2 3">
    <name type="scientific">Thiomicrorhabdus heinhorstiae</name>
    <dbReference type="NCBI Taxonomy" id="2748010"/>
    <lineage>
        <taxon>Bacteria</taxon>
        <taxon>Pseudomonadati</taxon>
        <taxon>Pseudomonadota</taxon>
        <taxon>Gammaproteobacteria</taxon>
        <taxon>Thiotrichales</taxon>
        <taxon>Piscirickettsiaceae</taxon>
        <taxon>Thiomicrorhabdus</taxon>
    </lineage>
</organism>
<dbReference type="Proteomes" id="UP001193680">
    <property type="component" value="Unassembled WGS sequence"/>
</dbReference>
<comment type="catalytic activity">
    <reaction evidence="1">
        <text>guanosine(1516) in 16S rRNA + S-adenosyl-L-methionine = N(2)-methylguanosine(1516) in 16S rRNA + S-adenosyl-L-homocysteine + H(+)</text>
        <dbReference type="Rhea" id="RHEA:43220"/>
        <dbReference type="Rhea" id="RHEA-COMP:10412"/>
        <dbReference type="Rhea" id="RHEA-COMP:10413"/>
        <dbReference type="ChEBI" id="CHEBI:15378"/>
        <dbReference type="ChEBI" id="CHEBI:57856"/>
        <dbReference type="ChEBI" id="CHEBI:59789"/>
        <dbReference type="ChEBI" id="CHEBI:74269"/>
        <dbReference type="ChEBI" id="CHEBI:74481"/>
        <dbReference type="EC" id="2.1.1.242"/>
    </reaction>
</comment>
<dbReference type="PANTHER" id="PTHR36112">
    <property type="entry name" value="RIBOSOMAL RNA SMALL SUBUNIT METHYLTRANSFERASE J"/>
    <property type="match status" value="1"/>
</dbReference>
<sequence length="263" mass="28993">MIAIDDKFCPESSHLIAETFTIPLLSQLSEIPDFLLSWKETDEGHILELNDGGKSPISIDFLAGKKAHRRQFGGGKGQPLVRAMGQLENTLPNVVDATAGMGGDSYVLASQGFEVTLIERSQAVAALLFDALQRARLSEDSEILQTLQHMRLVHSDSAQYLRQTADQVDVVYMDPMYPHKKKKAAVKKEMAMLQKMLGADTDSENLLDAALHKATYRVVVKRPKGAEPVFHPTIQPSTNISSPNTRYDIYSIKALKASGQLSE</sequence>
<dbReference type="RefSeq" id="WP_185978539.1">
    <property type="nucleotide sequence ID" value="NZ_JACBGI020000017.1"/>
</dbReference>
<keyword evidence="1" id="KW-0949">S-adenosyl-L-methionine</keyword>
<accession>A0ABS0BZI1</accession>
<dbReference type="InterPro" id="IPR029063">
    <property type="entry name" value="SAM-dependent_MTases_sf"/>
</dbReference>
<comment type="caution">
    <text evidence="2">The sequence shown here is derived from an EMBL/GenBank/DDBJ whole genome shotgun (WGS) entry which is preliminary data.</text>
</comment>
<comment type="similarity">
    <text evidence="1">Belongs to the methyltransferase superfamily. RsmJ family.</text>
</comment>
<keyword evidence="1" id="KW-0808">Transferase</keyword>
<name>A0ABS0BZI1_9GAMM</name>
<comment type="caution">
    <text evidence="1">Lacks conserved residue(s) required for the propagation of feature annotation.</text>
</comment>
<evidence type="ECO:0000313" key="3">
    <source>
        <dbReference type="Proteomes" id="UP001193680"/>
    </source>
</evidence>